<accession>A0ABS3H8E5</accession>
<sequence length="74" mass="8287">PSDPSEPSKPSEPSEPSEPSKPKQQGNVEKDESSILETKKQKLLPKMGEKENVWLVILGGILSLSVPIFWKFRK</sequence>
<evidence type="ECO:0000313" key="3">
    <source>
        <dbReference type="EMBL" id="MBO0449726.1"/>
    </source>
</evidence>
<reference evidence="3 4" key="1">
    <citation type="submission" date="2021-03" db="EMBL/GenBank/DDBJ databases">
        <title>Enterococcal diversity collection.</title>
        <authorList>
            <person name="Gilmore M.S."/>
            <person name="Schwartzman J."/>
            <person name="Van Tyne D."/>
            <person name="Martin M."/>
            <person name="Earl A.M."/>
            <person name="Manson A.L."/>
            <person name="Straub T."/>
            <person name="Salamzade R."/>
            <person name="Saavedra J."/>
            <person name="Lebreton F."/>
            <person name="Prichula J."/>
            <person name="Schaufler K."/>
            <person name="Gaca A."/>
            <person name="Sgardioli B."/>
            <person name="Wagenaar J."/>
            <person name="Strong T."/>
        </authorList>
    </citation>
    <scope>NUCLEOTIDE SEQUENCE [LARGE SCALE GENOMIC DNA]</scope>
    <source>
        <strain evidence="3 4">MJM12</strain>
    </source>
</reference>
<keyword evidence="2" id="KW-1133">Transmembrane helix</keyword>
<keyword evidence="2" id="KW-0472">Membrane</keyword>
<keyword evidence="2" id="KW-0812">Transmembrane</keyword>
<dbReference type="NCBIfam" id="TIGR01167">
    <property type="entry name" value="LPXTG_anchor"/>
    <property type="match status" value="1"/>
</dbReference>
<feature type="transmembrane region" description="Helical" evidence="2">
    <location>
        <begin position="53"/>
        <end position="70"/>
    </location>
</feature>
<organism evidence="3 4">
    <name type="scientific">Candidatus Enterococcus myersii</name>
    <dbReference type="NCBI Taxonomy" id="2815322"/>
    <lineage>
        <taxon>Bacteria</taxon>
        <taxon>Bacillati</taxon>
        <taxon>Bacillota</taxon>
        <taxon>Bacilli</taxon>
        <taxon>Lactobacillales</taxon>
        <taxon>Enterococcaceae</taxon>
        <taxon>Enterococcus</taxon>
    </lineage>
</organism>
<feature type="compositionally biased region" description="Basic and acidic residues" evidence="1">
    <location>
        <begin position="28"/>
        <end position="40"/>
    </location>
</feature>
<feature type="region of interest" description="Disordered" evidence="1">
    <location>
        <begin position="1"/>
        <end position="41"/>
    </location>
</feature>
<name>A0ABS3H8E5_9ENTE</name>
<dbReference type="EMBL" id="JAFLVT010000013">
    <property type="protein sequence ID" value="MBO0449726.1"/>
    <property type="molecule type" value="Genomic_DNA"/>
</dbReference>
<proteinExistence type="predicted"/>
<feature type="non-terminal residue" evidence="3">
    <location>
        <position position="1"/>
    </location>
</feature>
<evidence type="ECO:0000256" key="2">
    <source>
        <dbReference type="SAM" id="Phobius"/>
    </source>
</evidence>
<gene>
    <name evidence="3" type="ORF">JZO76_09265</name>
</gene>
<comment type="caution">
    <text evidence="3">The sequence shown here is derived from an EMBL/GenBank/DDBJ whole genome shotgun (WGS) entry which is preliminary data.</text>
</comment>
<dbReference type="Proteomes" id="UP000664256">
    <property type="component" value="Unassembled WGS sequence"/>
</dbReference>
<dbReference type="RefSeq" id="WP_206903801.1">
    <property type="nucleotide sequence ID" value="NZ_JAFLVT010000013.1"/>
</dbReference>
<protein>
    <submittedName>
        <fullName evidence="3">LPXTG cell wall anchor domain-containing protein</fullName>
    </submittedName>
</protein>
<keyword evidence="4" id="KW-1185">Reference proteome</keyword>
<evidence type="ECO:0000313" key="4">
    <source>
        <dbReference type="Proteomes" id="UP000664256"/>
    </source>
</evidence>
<evidence type="ECO:0000256" key="1">
    <source>
        <dbReference type="SAM" id="MobiDB-lite"/>
    </source>
</evidence>